<comment type="caution">
    <text evidence="1">The sequence shown here is derived from an EMBL/GenBank/DDBJ whole genome shotgun (WGS) entry which is preliminary data.</text>
</comment>
<accession>A0A498J3Q2</accession>
<reference evidence="1 2" key="1">
    <citation type="submission" date="2018-10" db="EMBL/GenBank/DDBJ databases">
        <title>A high-quality apple genome assembly.</title>
        <authorList>
            <person name="Hu J."/>
        </authorList>
    </citation>
    <scope>NUCLEOTIDE SEQUENCE [LARGE SCALE GENOMIC DNA]</scope>
    <source>
        <strain evidence="2">cv. HFTH1</strain>
        <tissue evidence="1">Young leaf</tissue>
    </source>
</reference>
<dbReference type="AlphaFoldDB" id="A0A498J3Q2"/>
<dbReference type="EMBL" id="RDQH01000335">
    <property type="protein sequence ID" value="RXH88483.1"/>
    <property type="molecule type" value="Genomic_DNA"/>
</dbReference>
<name>A0A498J3Q2_MALDO</name>
<organism evidence="1 2">
    <name type="scientific">Malus domestica</name>
    <name type="common">Apple</name>
    <name type="synonym">Pyrus malus</name>
    <dbReference type="NCBI Taxonomy" id="3750"/>
    <lineage>
        <taxon>Eukaryota</taxon>
        <taxon>Viridiplantae</taxon>
        <taxon>Streptophyta</taxon>
        <taxon>Embryophyta</taxon>
        <taxon>Tracheophyta</taxon>
        <taxon>Spermatophyta</taxon>
        <taxon>Magnoliopsida</taxon>
        <taxon>eudicotyledons</taxon>
        <taxon>Gunneridae</taxon>
        <taxon>Pentapetalae</taxon>
        <taxon>rosids</taxon>
        <taxon>fabids</taxon>
        <taxon>Rosales</taxon>
        <taxon>Rosaceae</taxon>
        <taxon>Amygdaloideae</taxon>
        <taxon>Maleae</taxon>
        <taxon>Malus</taxon>
    </lineage>
</organism>
<protein>
    <submittedName>
        <fullName evidence="1">Uncharacterized protein</fullName>
    </submittedName>
</protein>
<gene>
    <name evidence="1" type="ORF">DVH24_000082</name>
</gene>
<evidence type="ECO:0000313" key="1">
    <source>
        <dbReference type="EMBL" id="RXH88483.1"/>
    </source>
</evidence>
<dbReference type="STRING" id="3750.A0A498J3Q2"/>
<keyword evidence="2" id="KW-1185">Reference proteome</keyword>
<sequence>MKNTDDTVEAGLDVYKECNMTLVQSPHFEDVLCSPSNYVDEFLADPVEAGCANFTNLHSQPTDEAPWVSHNGFISCKESNTEVHDVTFGSRANKALMLSDQAEEDRPFCSIEMGEIAINPRDGKAEKELLRN</sequence>
<proteinExistence type="predicted"/>
<dbReference type="Proteomes" id="UP000290289">
    <property type="component" value="Chromosome 9"/>
</dbReference>
<evidence type="ECO:0000313" key="2">
    <source>
        <dbReference type="Proteomes" id="UP000290289"/>
    </source>
</evidence>